<proteinExistence type="evidence at transcript level"/>
<evidence type="ECO:0000256" key="2">
    <source>
        <dbReference type="SAM" id="MobiDB-lite"/>
    </source>
</evidence>
<feature type="region of interest" description="Disordered" evidence="2">
    <location>
        <begin position="98"/>
        <end position="117"/>
    </location>
</feature>
<dbReference type="AlphaFoldDB" id="O65083"/>
<dbReference type="PANTHER" id="PTHR23213:SF368">
    <property type="entry name" value="HISTONE H3-K79 METHYLTRANSFERASE"/>
    <property type="match status" value="1"/>
</dbReference>
<dbReference type="InterPro" id="IPR015425">
    <property type="entry name" value="FH2_Formin"/>
</dbReference>
<dbReference type="EMBL" id="AF051245">
    <property type="protein sequence ID" value="AAC32145.1"/>
    <property type="molecule type" value="mRNA"/>
</dbReference>
<comment type="similarity">
    <text evidence="1">Belongs to the formin-like family. Class-I subfamily.</text>
</comment>
<dbReference type="PANTHER" id="PTHR23213">
    <property type="entry name" value="FORMIN-RELATED"/>
    <property type="match status" value="1"/>
</dbReference>
<evidence type="ECO:0000259" key="3">
    <source>
        <dbReference type="PROSITE" id="PS51444"/>
    </source>
</evidence>
<reference evidence="4" key="1">
    <citation type="journal article" date="1998" name="Genetics">
        <title>Sequence-tagged-site (STS) markers of arbitrary genes: development, characterization and analysis of linkage in black spruce.</title>
        <authorList>
            <person name="Perry D.J."/>
            <person name="Bousquet J."/>
        </authorList>
    </citation>
    <scope>NUCLEOTIDE SEQUENCE</scope>
</reference>
<dbReference type="GO" id="GO:0051015">
    <property type="term" value="F:actin filament binding"/>
    <property type="evidence" value="ECO:0007669"/>
    <property type="project" value="InterPro"/>
</dbReference>
<sequence length="117" mass="13263">QGNFFKSMSSFLQEAEEDIARIQSEENRAFSLVRETTEYFHGDAAKEEGRPLRFFVVVKDFLGVLDQVCREIGKTRTRMAQSSPRPPQVVAHAISMPLFPKALQRRPDSSDDESSSP</sequence>
<gene>
    <name evidence="4" type="primary">Sb64</name>
</gene>
<feature type="non-terminal residue" evidence="4">
    <location>
        <position position="1"/>
    </location>
</feature>
<dbReference type="SUPFAM" id="SSF101447">
    <property type="entry name" value="Formin homology 2 domain (FH2 domain)"/>
    <property type="match status" value="1"/>
</dbReference>
<protein>
    <submittedName>
        <fullName evidence="4">Uncharacterized protein Sb64</fullName>
    </submittedName>
</protein>
<dbReference type="Pfam" id="PF02181">
    <property type="entry name" value="FH2"/>
    <property type="match status" value="1"/>
</dbReference>
<evidence type="ECO:0000313" key="4">
    <source>
        <dbReference type="EMBL" id="AAC32145.1"/>
    </source>
</evidence>
<feature type="domain" description="FH2" evidence="3">
    <location>
        <begin position="1"/>
        <end position="91"/>
    </location>
</feature>
<evidence type="ECO:0000256" key="1">
    <source>
        <dbReference type="ARBA" id="ARBA00025793"/>
    </source>
</evidence>
<dbReference type="GO" id="GO:0045010">
    <property type="term" value="P:actin nucleation"/>
    <property type="evidence" value="ECO:0007669"/>
    <property type="project" value="InterPro"/>
</dbReference>
<dbReference type="InterPro" id="IPR042201">
    <property type="entry name" value="FH2_Formin_sf"/>
</dbReference>
<dbReference type="Gene3D" id="1.20.58.2220">
    <property type="entry name" value="Formin, FH2 domain"/>
    <property type="match status" value="1"/>
</dbReference>
<accession>O65083</accession>
<name>O65083_PICMA</name>
<organism evidence="4">
    <name type="scientific">Picea mariana</name>
    <name type="common">Black spruce</name>
    <name type="synonym">Abies mariana</name>
    <dbReference type="NCBI Taxonomy" id="3335"/>
    <lineage>
        <taxon>Eukaryota</taxon>
        <taxon>Viridiplantae</taxon>
        <taxon>Streptophyta</taxon>
        <taxon>Embryophyta</taxon>
        <taxon>Tracheophyta</taxon>
        <taxon>Spermatophyta</taxon>
        <taxon>Pinopsida</taxon>
        <taxon>Pinidae</taxon>
        <taxon>Conifers I</taxon>
        <taxon>Pinales</taxon>
        <taxon>Pinaceae</taxon>
        <taxon>Picea</taxon>
    </lineage>
</organism>
<dbReference type="InterPro" id="IPR027643">
    <property type="entry name" value="Formin-like_plant"/>
</dbReference>
<dbReference type="PROSITE" id="PS51444">
    <property type="entry name" value="FH2"/>
    <property type="match status" value="1"/>
</dbReference>